<name>A0A9W4WM48_9GLOM</name>
<feature type="transmembrane region" description="Helical" evidence="2">
    <location>
        <begin position="430"/>
        <end position="449"/>
    </location>
</feature>
<feature type="region of interest" description="Disordered" evidence="1">
    <location>
        <begin position="132"/>
        <end position="286"/>
    </location>
</feature>
<feature type="transmembrane region" description="Helical" evidence="2">
    <location>
        <begin position="12"/>
        <end position="33"/>
    </location>
</feature>
<feature type="compositionally biased region" description="Low complexity" evidence="1">
    <location>
        <begin position="261"/>
        <end position="278"/>
    </location>
</feature>
<feature type="compositionally biased region" description="Low complexity" evidence="1">
    <location>
        <begin position="167"/>
        <end position="181"/>
    </location>
</feature>
<feature type="transmembrane region" description="Helical" evidence="2">
    <location>
        <begin position="392"/>
        <end position="418"/>
    </location>
</feature>
<feature type="transmembrane region" description="Helical" evidence="2">
    <location>
        <begin position="510"/>
        <end position="528"/>
    </location>
</feature>
<evidence type="ECO:0000313" key="3">
    <source>
        <dbReference type="EMBL" id="CAI2172267.1"/>
    </source>
</evidence>
<dbReference type="OrthoDB" id="2449596at2759"/>
<feature type="transmembrane region" description="Helical" evidence="2">
    <location>
        <begin position="548"/>
        <end position="574"/>
    </location>
</feature>
<dbReference type="EMBL" id="CAMKVN010000917">
    <property type="protein sequence ID" value="CAI2172267.1"/>
    <property type="molecule type" value="Genomic_DNA"/>
</dbReference>
<accession>A0A9W4WM48</accession>
<gene>
    <name evidence="3" type="ORF">FWILDA_LOCUS5493</name>
</gene>
<feature type="region of interest" description="Disordered" evidence="1">
    <location>
        <begin position="703"/>
        <end position="731"/>
    </location>
</feature>
<evidence type="ECO:0000256" key="2">
    <source>
        <dbReference type="SAM" id="Phobius"/>
    </source>
</evidence>
<keyword evidence="4" id="KW-1185">Reference proteome</keyword>
<organism evidence="3 4">
    <name type="scientific">Funneliformis geosporum</name>
    <dbReference type="NCBI Taxonomy" id="1117311"/>
    <lineage>
        <taxon>Eukaryota</taxon>
        <taxon>Fungi</taxon>
        <taxon>Fungi incertae sedis</taxon>
        <taxon>Mucoromycota</taxon>
        <taxon>Glomeromycotina</taxon>
        <taxon>Glomeromycetes</taxon>
        <taxon>Glomerales</taxon>
        <taxon>Glomeraceae</taxon>
        <taxon>Funneliformis</taxon>
    </lineage>
</organism>
<keyword evidence="2" id="KW-0472">Membrane</keyword>
<feature type="compositionally biased region" description="Low complexity" evidence="1">
    <location>
        <begin position="707"/>
        <end position="730"/>
    </location>
</feature>
<dbReference type="AlphaFoldDB" id="A0A9W4WM48"/>
<feature type="transmembrane region" description="Helical" evidence="2">
    <location>
        <begin position="624"/>
        <end position="646"/>
    </location>
</feature>
<feature type="compositionally biased region" description="Basic and acidic residues" evidence="1">
    <location>
        <begin position="146"/>
        <end position="156"/>
    </location>
</feature>
<comment type="caution">
    <text evidence="3">The sequence shown here is derived from an EMBL/GenBank/DDBJ whole genome shotgun (WGS) entry which is preliminary data.</text>
</comment>
<feature type="transmembrane region" description="Helical" evidence="2">
    <location>
        <begin position="595"/>
        <end position="618"/>
    </location>
</feature>
<evidence type="ECO:0000256" key="1">
    <source>
        <dbReference type="SAM" id="MobiDB-lite"/>
    </source>
</evidence>
<feature type="transmembrane region" description="Helical" evidence="2">
    <location>
        <begin position="461"/>
        <end position="482"/>
    </location>
</feature>
<sequence length="782" mass="87797">MHSLFYRNQNLNSYIVFNTHPILTFLILILYILKLNTAELTIYDSSNNEIKTYENIDIMGIHKPAYGVSGQLFIASFVKPNNDKDDACKIINLPLIEEDTILVVPFHDAYNVGCMSYSDIIKSNNWEYNDDVDIPSSKVPNDDNDDGSREQDKVPKETVNAPKTPDDPINNKNPPDTTPADKNPPDDTPKDTNPDNTPKDTPKDTNPENTPKDTTTDKTPKDTTTDNTPKDTTTDNTPKDTTTDNTPKDTTTDNTPKDTTPDTTSRDSTSTATTPTDKSTPEPTKDKIIELEVSANIPPVETKVKVGLRRRQDISFKYIPKVIVFTSTNEGEPGIKEFSSGDRGVLEKSIPGLTLLKHEDISELKEIRNEISRAKITSGQSKWYDLVTSSSWIALSVIMGIIYVIIIIVSTFLLVSYYKKFGFAVKNIKFYIYPGIALVCILGIIILTVDPGNIHEERISLFAHAFISNSKDLLLFIIFTILEIQWKKAASIICQTHQHYSKHTTILSKIYSYILSFCITVFMFGFLIKTLSFLNTTTTWFKSIIKLAYVLESVSVGFVGIEFILFGVYIFTALRKKVQRQNLRYKRKVTAVKVLIMNISFAFAILLFVVTESLQFLIPTIVNLWLHLALGNIGTVVACIIIMIVLQDEIIGKHLQLAKTNRNFDNMNDHDIRSSSSDSSSSIDVTSIATPETMTINRLSLDAPPVSTLSTPRHSLSSPRPSLSSTRPPRNLTTIVELPLERNMSTFSSTNSETSSNRLFHQRLHSNTSMLLHTYLNNLNDF</sequence>
<reference evidence="3" key="1">
    <citation type="submission" date="2022-08" db="EMBL/GenBank/DDBJ databases">
        <authorList>
            <person name="Kallberg Y."/>
            <person name="Tangrot J."/>
            <person name="Rosling A."/>
        </authorList>
    </citation>
    <scope>NUCLEOTIDE SEQUENCE</scope>
    <source>
        <strain evidence="3">Wild A</strain>
    </source>
</reference>
<proteinExistence type="predicted"/>
<feature type="compositionally biased region" description="Basic and acidic residues" evidence="1">
    <location>
        <begin position="183"/>
        <end position="260"/>
    </location>
</feature>
<keyword evidence="2" id="KW-0812">Transmembrane</keyword>
<dbReference type="Proteomes" id="UP001153678">
    <property type="component" value="Unassembled WGS sequence"/>
</dbReference>
<keyword evidence="2" id="KW-1133">Transmembrane helix</keyword>
<protein>
    <submittedName>
        <fullName evidence="3">4276_t:CDS:1</fullName>
    </submittedName>
</protein>
<evidence type="ECO:0000313" key="4">
    <source>
        <dbReference type="Proteomes" id="UP001153678"/>
    </source>
</evidence>